<dbReference type="HOGENOM" id="CLU_017495_0_0_5"/>
<dbReference type="STRING" id="693986.MOC_5034"/>
<proteinExistence type="predicted"/>
<dbReference type="InterPro" id="IPR010915">
    <property type="entry name" value="PHB_depoly_PhaZ"/>
</dbReference>
<dbReference type="PANTHER" id="PTHR36837:SF4">
    <property type="entry name" value="BLR0908 PROTEIN"/>
    <property type="match status" value="1"/>
</dbReference>
<evidence type="ECO:0000313" key="3">
    <source>
        <dbReference type="Proteomes" id="UP000029492"/>
    </source>
</evidence>
<dbReference type="PIRSF" id="PIRSF020818">
    <property type="entry name" value="PHB_depoly_PhaZ"/>
    <property type="match status" value="1"/>
</dbReference>
<dbReference type="SUPFAM" id="SSF53474">
    <property type="entry name" value="alpha/beta-Hydrolases"/>
    <property type="match status" value="1"/>
</dbReference>
<dbReference type="InterPro" id="IPR029058">
    <property type="entry name" value="AB_hydrolase_fold"/>
</dbReference>
<dbReference type="Proteomes" id="UP000029492">
    <property type="component" value="Chromosome"/>
</dbReference>
<protein>
    <submittedName>
        <fullName evidence="2">Intracellular polyhydroxyalkanoate depolymerase</fullName>
        <ecNumber evidence="2">3.1.1.75</ecNumber>
    </submittedName>
</protein>
<dbReference type="Pfam" id="PF06850">
    <property type="entry name" value="PHB_depo_C"/>
    <property type="match status" value="1"/>
</dbReference>
<dbReference type="GO" id="GO:0050526">
    <property type="term" value="F:poly(3-hydroxybutyrate) depolymerase activity"/>
    <property type="evidence" value="ECO:0007669"/>
    <property type="project" value="UniProtKB-EC"/>
</dbReference>
<keyword evidence="2" id="KW-0378">Hydrolase</keyword>
<dbReference type="KEGG" id="mor:MOC_5034"/>
<evidence type="ECO:0000313" key="2">
    <source>
        <dbReference type="EMBL" id="AIQ92789.1"/>
    </source>
</evidence>
<accession>A0A089QDW9</accession>
<feature type="domain" description="PHB de-polymerase C-terminal" evidence="1">
    <location>
        <begin position="211"/>
        <end position="412"/>
    </location>
</feature>
<dbReference type="InterPro" id="IPR009656">
    <property type="entry name" value="PHB_depo_C"/>
</dbReference>
<dbReference type="AlphaFoldDB" id="A0A089QDW9"/>
<keyword evidence="3" id="KW-1185">Reference proteome</keyword>
<dbReference type="PANTHER" id="PTHR36837">
    <property type="entry name" value="POLY(3-HYDROXYALKANOATE) POLYMERASE SUBUNIT PHAC"/>
    <property type="match status" value="1"/>
</dbReference>
<sequence>MTMLLAYSMYEGARALMAPARVAADLTRYGLQLPGNPLAYGPYARAVSAGCEMFERVTRQYGKPAFGFTETVVDGAPVPVTERVVWERPFCRLIAFDRAFPTPPAEAQPKLLIVAPMSGHYATLLRGTVEAMLPNHRVFVTDWTDARMVPLFAGQFDLDDYIDYLQEMFAVLGPDLHVMAVCQPAVPVFAAVALMEAADEPAVPTSMTLMGGPIDTRRSPTAVNCLAQERGQAWFEQNTISLVPPIYPGAWRRVYPGFLQLSGFMAMNLDRHVTAHSDMFDHLVKGDGDSAEKHREFYDEYLAVMDLTAEYYLQTVQTVFVDHALPTGRMRHRDTLVDLGAIRRCAILAVEGENDDISGVGQTKAALDLTPNLPDARKAYHLQAGVGHYGVFNGSRYRAVIAPRIAAFIRAMQAVPGTRGSHLRQVG</sequence>
<reference evidence="2 3" key="1">
    <citation type="journal article" date="2014" name="PLoS ONE">
        <title>Genome Information of Methylobacterium oryzae, a Plant-Probiotic Methylotroph in the Phyllosphere.</title>
        <authorList>
            <person name="Kwak M.J."/>
            <person name="Jeong H."/>
            <person name="Madhaiyan M."/>
            <person name="Lee Y."/>
            <person name="Sa T.M."/>
            <person name="Oh T.K."/>
            <person name="Kim J.F."/>
        </authorList>
    </citation>
    <scope>NUCLEOTIDE SEQUENCE [LARGE SCALE GENOMIC DNA]</scope>
    <source>
        <strain evidence="2 3">CBMB20</strain>
    </source>
</reference>
<dbReference type="EC" id="3.1.1.75" evidence="2"/>
<dbReference type="eggNOG" id="COG4553">
    <property type="taxonomic scope" value="Bacteria"/>
</dbReference>
<dbReference type="EMBL" id="CP003811">
    <property type="protein sequence ID" value="AIQ92789.1"/>
    <property type="molecule type" value="Genomic_DNA"/>
</dbReference>
<gene>
    <name evidence="2" type="ORF">MOC_5034</name>
</gene>
<evidence type="ECO:0000259" key="1">
    <source>
        <dbReference type="Pfam" id="PF06850"/>
    </source>
</evidence>
<dbReference type="NCBIfam" id="TIGR01849">
    <property type="entry name" value="PHB_depoly_PhaZ"/>
    <property type="match status" value="1"/>
</dbReference>
<dbReference type="InterPro" id="IPR051321">
    <property type="entry name" value="PHA/PHB_synthase"/>
</dbReference>
<organism evidence="2 3">
    <name type="scientific">Methylobacterium oryzae CBMB20</name>
    <dbReference type="NCBI Taxonomy" id="693986"/>
    <lineage>
        <taxon>Bacteria</taxon>
        <taxon>Pseudomonadati</taxon>
        <taxon>Pseudomonadota</taxon>
        <taxon>Alphaproteobacteria</taxon>
        <taxon>Hyphomicrobiales</taxon>
        <taxon>Methylobacteriaceae</taxon>
        <taxon>Methylobacterium</taxon>
    </lineage>
</organism>
<name>A0A089QDW9_9HYPH</name>